<accession>A0A3P6C578</accession>
<organism evidence="1">
    <name type="scientific">Brassica oleracea</name>
    <name type="common">Wild cabbage</name>
    <dbReference type="NCBI Taxonomy" id="3712"/>
    <lineage>
        <taxon>Eukaryota</taxon>
        <taxon>Viridiplantae</taxon>
        <taxon>Streptophyta</taxon>
        <taxon>Embryophyta</taxon>
        <taxon>Tracheophyta</taxon>
        <taxon>Spermatophyta</taxon>
        <taxon>Magnoliopsida</taxon>
        <taxon>eudicotyledons</taxon>
        <taxon>Gunneridae</taxon>
        <taxon>Pentapetalae</taxon>
        <taxon>rosids</taxon>
        <taxon>malvids</taxon>
        <taxon>Brassicales</taxon>
        <taxon>Brassicaceae</taxon>
        <taxon>Brassiceae</taxon>
        <taxon>Brassica</taxon>
    </lineage>
</organism>
<proteinExistence type="predicted"/>
<sequence>MEIQHVVSEESFRGDYVSCMMVNSCVLRDLKAGHFSSTLEVRLLIFWEARNIGVDGSRYASPRCQDIYLEQQRVHGLLRCEAREHKEELQKRHYAQQDCEGRVHGCFQGRDEITKKLEKIQKAIEGSVDGLELMGRFLDEFDMLQRRSQAVNLDMVYVKVSKLIPGLGFVPEDADGLVASFSGGWQMIMSLRNIQLWNTAWEKQQKETESTKDLIARLGVGENFGRVQLSKRLAVSKIYGYIFKAAFGGARFLVAGVMTSPFSSGLQEIEELNK</sequence>
<name>A0A3P6C578_BRAOL</name>
<reference evidence="1" key="1">
    <citation type="submission" date="2018-11" db="EMBL/GenBank/DDBJ databases">
        <authorList>
            <consortium name="Genoscope - CEA"/>
            <person name="William W."/>
        </authorList>
    </citation>
    <scope>NUCLEOTIDE SEQUENCE</scope>
</reference>
<dbReference type="AlphaFoldDB" id="A0A3P6C578"/>
<evidence type="ECO:0000313" key="1">
    <source>
        <dbReference type="EMBL" id="VDD09478.1"/>
    </source>
</evidence>
<dbReference type="EMBL" id="LR031873">
    <property type="protein sequence ID" value="VDD09478.1"/>
    <property type="molecule type" value="Genomic_DNA"/>
</dbReference>
<protein>
    <submittedName>
        <fullName evidence="1">Uncharacterized protein</fullName>
    </submittedName>
</protein>
<gene>
    <name evidence="1" type="ORF">BOLC4T24929H</name>
</gene>